<protein>
    <recommendedName>
        <fullName evidence="4">Secreted protein</fullName>
    </recommendedName>
</protein>
<comment type="caution">
    <text evidence="2">The sequence shown here is derived from an EMBL/GenBank/DDBJ whole genome shotgun (WGS) entry which is preliminary data.</text>
</comment>
<keyword evidence="3" id="KW-1185">Reference proteome</keyword>
<evidence type="ECO:0000313" key="2">
    <source>
        <dbReference type="EMBL" id="GMR56411.1"/>
    </source>
</evidence>
<feature type="signal peptide" evidence="1">
    <location>
        <begin position="1"/>
        <end position="21"/>
    </location>
</feature>
<gene>
    <name evidence="2" type="ORF">PMAYCL1PPCAC_26606</name>
</gene>
<evidence type="ECO:0008006" key="4">
    <source>
        <dbReference type="Google" id="ProtNLM"/>
    </source>
</evidence>
<name>A0AAN5D4U7_9BILA</name>
<keyword evidence="1" id="KW-0732">Signal</keyword>
<organism evidence="2 3">
    <name type="scientific">Pristionchus mayeri</name>
    <dbReference type="NCBI Taxonomy" id="1317129"/>
    <lineage>
        <taxon>Eukaryota</taxon>
        <taxon>Metazoa</taxon>
        <taxon>Ecdysozoa</taxon>
        <taxon>Nematoda</taxon>
        <taxon>Chromadorea</taxon>
        <taxon>Rhabditida</taxon>
        <taxon>Rhabditina</taxon>
        <taxon>Diplogasteromorpha</taxon>
        <taxon>Diplogasteroidea</taxon>
        <taxon>Neodiplogasteridae</taxon>
        <taxon>Pristionchus</taxon>
    </lineage>
</organism>
<sequence>QVSMKAIIPLLFILFFCESSAEIDWKDCDISALCLVHYSCNNEQKKTKYDLVQWPKSTENRACKIGIQFKPASTKE</sequence>
<dbReference type="AlphaFoldDB" id="A0AAN5D4U7"/>
<feature type="non-terminal residue" evidence="2">
    <location>
        <position position="1"/>
    </location>
</feature>
<dbReference type="Proteomes" id="UP001328107">
    <property type="component" value="Unassembled WGS sequence"/>
</dbReference>
<reference evidence="3" key="1">
    <citation type="submission" date="2022-10" db="EMBL/GenBank/DDBJ databases">
        <title>Genome assembly of Pristionchus species.</title>
        <authorList>
            <person name="Yoshida K."/>
            <person name="Sommer R.J."/>
        </authorList>
    </citation>
    <scope>NUCLEOTIDE SEQUENCE [LARGE SCALE GENOMIC DNA]</scope>
    <source>
        <strain evidence="3">RS5460</strain>
    </source>
</reference>
<evidence type="ECO:0000256" key="1">
    <source>
        <dbReference type="SAM" id="SignalP"/>
    </source>
</evidence>
<feature type="non-terminal residue" evidence="2">
    <location>
        <position position="76"/>
    </location>
</feature>
<proteinExistence type="predicted"/>
<evidence type="ECO:0000313" key="3">
    <source>
        <dbReference type="Proteomes" id="UP001328107"/>
    </source>
</evidence>
<accession>A0AAN5D4U7</accession>
<dbReference type="EMBL" id="BTRK01000005">
    <property type="protein sequence ID" value="GMR56411.1"/>
    <property type="molecule type" value="Genomic_DNA"/>
</dbReference>
<feature type="chain" id="PRO_5042893315" description="Secreted protein" evidence="1">
    <location>
        <begin position="22"/>
        <end position="76"/>
    </location>
</feature>